<name>A0ACD3B7E1_9AGAR</name>
<feature type="non-terminal residue" evidence="1">
    <location>
        <position position="1"/>
    </location>
</feature>
<gene>
    <name evidence="1" type="ORF">BDN72DRAFT_834428</name>
</gene>
<evidence type="ECO:0000313" key="2">
    <source>
        <dbReference type="Proteomes" id="UP000308600"/>
    </source>
</evidence>
<protein>
    <submittedName>
        <fullName evidence="1">Kinase-like protein</fullName>
    </submittedName>
</protein>
<dbReference type="EMBL" id="ML208274">
    <property type="protein sequence ID" value="TFK73561.1"/>
    <property type="molecule type" value="Genomic_DNA"/>
</dbReference>
<sequence>QPVEPIPRSVGNWWLAEKLGSGYSGYIYRAVHIYTRQECAIKLQYINHDYPTNKVEKRFYRTLQGGKGMPMLWADGLVGVWDYLCIDLLGPSIDSLLRRSGRDYMDLRSVCSIAMQLISRLETMHARGVLHRDIQLGNCTIGLGQNERTLYMIDFGFSATYLDQKTRRHVPEPRRKQDFIGNYYFSSVRVHCRGKLPSRRDDLEAAALMLIHLLTPRGLSWTRNGPPKTEEAHDQLKLEKASATPQQLCRSLPAEFEDFLTYCRNLRYSERPDYGMWIEEFRDLASYHGYGESDELIWPPPPPKAQPARNSETPRRIREGAPAPEDLTSVLNGLAKLDFQQIPALVNDQKKIQAAIEHVKGDSSNVTGEGWGDRFNTKATRLAKLTKQAPEATDNKLLSDLVQEFIAALQCNTSRTMTKEGFRFIDALHKQLADPSVFVAPPSKSKSLNSQVSDAEAQPTRVKLNLLAQLRKDVPKAKDNQALADMVTDFCRITQNSKTITKDGFAFLDGLAVRLKTLG</sequence>
<reference evidence="1 2" key="1">
    <citation type="journal article" date="2019" name="Nat. Ecol. Evol.">
        <title>Megaphylogeny resolves global patterns of mushroom evolution.</title>
        <authorList>
            <person name="Varga T."/>
            <person name="Krizsan K."/>
            <person name="Foldi C."/>
            <person name="Dima B."/>
            <person name="Sanchez-Garcia M."/>
            <person name="Sanchez-Ramirez S."/>
            <person name="Szollosi G.J."/>
            <person name="Szarkandi J.G."/>
            <person name="Papp V."/>
            <person name="Albert L."/>
            <person name="Andreopoulos W."/>
            <person name="Angelini C."/>
            <person name="Antonin V."/>
            <person name="Barry K.W."/>
            <person name="Bougher N.L."/>
            <person name="Buchanan P."/>
            <person name="Buyck B."/>
            <person name="Bense V."/>
            <person name="Catcheside P."/>
            <person name="Chovatia M."/>
            <person name="Cooper J."/>
            <person name="Damon W."/>
            <person name="Desjardin D."/>
            <person name="Finy P."/>
            <person name="Geml J."/>
            <person name="Haridas S."/>
            <person name="Hughes K."/>
            <person name="Justo A."/>
            <person name="Karasinski D."/>
            <person name="Kautmanova I."/>
            <person name="Kiss B."/>
            <person name="Kocsube S."/>
            <person name="Kotiranta H."/>
            <person name="LaButti K.M."/>
            <person name="Lechner B.E."/>
            <person name="Liimatainen K."/>
            <person name="Lipzen A."/>
            <person name="Lukacs Z."/>
            <person name="Mihaltcheva S."/>
            <person name="Morgado L.N."/>
            <person name="Niskanen T."/>
            <person name="Noordeloos M.E."/>
            <person name="Ohm R.A."/>
            <person name="Ortiz-Santana B."/>
            <person name="Ovrebo C."/>
            <person name="Racz N."/>
            <person name="Riley R."/>
            <person name="Savchenko A."/>
            <person name="Shiryaev A."/>
            <person name="Soop K."/>
            <person name="Spirin V."/>
            <person name="Szebenyi C."/>
            <person name="Tomsovsky M."/>
            <person name="Tulloss R.E."/>
            <person name="Uehling J."/>
            <person name="Grigoriev I.V."/>
            <person name="Vagvolgyi C."/>
            <person name="Papp T."/>
            <person name="Martin F.M."/>
            <person name="Miettinen O."/>
            <person name="Hibbett D.S."/>
            <person name="Nagy L.G."/>
        </authorList>
    </citation>
    <scope>NUCLEOTIDE SEQUENCE [LARGE SCALE GENOMIC DNA]</scope>
    <source>
        <strain evidence="1 2">NL-1719</strain>
    </source>
</reference>
<evidence type="ECO:0000313" key="1">
    <source>
        <dbReference type="EMBL" id="TFK73561.1"/>
    </source>
</evidence>
<keyword evidence="2" id="KW-1185">Reference proteome</keyword>
<dbReference type="Proteomes" id="UP000308600">
    <property type="component" value="Unassembled WGS sequence"/>
</dbReference>
<proteinExistence type="predicted"/>
<accession>A0ACD3B7E1</accession>
<organism evidence="1 2">
    <name type="scientific">Pluteus cervinus</name>
    <dbReference type="NCBI Taxonomy" id="181527"/>
    <lineage>
        <taxon>Eukaryota</taxon>
        <taxon>Fungi</taxon>
        <taxon>Dikarya</taxon>
        <taxon>Basidiomycota</taxon>
        <taxon>Agaricomycotina</taxon>
        <taxon>Agaricomycetes</taxon>
        <taxon>Agaricomycetidae</taxon>
        <taxon>Agaricales</taxon>
        <taxon>Pluteineae</taxon>
        <taxon>Pluteaceae</taxon>
        <taxon>Pluteus</taxon>
    </lineage>
</organism>